<reference evidence="11" key="1">
    <citation type="submission" date="2016-11" db="EMBL/GenBank/DDBJ databases">
        <authorList>
            <person name="Varghese N."/>
            <person name="Submissions S."/>
        </authorList>
    </citation>
    <scope>NUCLEOTIDE SEQUENCE [LARGE SCALE GENOMIC DNA]</scope>
    <source>
        <strain evidence="11">DSM 24786</strain>
    </source>
</reference>
<proteinExistence type="predicted"/>
<name>A0A1K1MPA0_9FLAO</name>
<gene>
    <name evidence="10" type="ORF">SAMN05660313_00772</name>
</gene>
<dbReference type="SUPFAM" id="SSF55874">
    <property type="entry name" value="ATPase domain of HSP90 chaperone/DNA topoisomerase II/histidine kinase"/>
    <property type="match status" value="1"/>
</dbReference>
<dbReference type="SMART" id="SM00387">
    <property type="entry name" value="HATPase_c"/>
    <property type="match status" value="1"/>
</dbReference>
<dbReference type="InterPro" id="IPR036890">
    <property type="entry name" value="HATPase_C_sf"/>
</dbReference>
<organism evidence="10 11">
    <name type="scientific">Cellulophaga fucicola</name>
    <dbReference type="NCBI Taxonomy" id="76595"/>
    <lineage>
        <taxon>Bacteria</taxon>
        <taxon>Pseudomonadati</taxon>
        <taxon>Bacteroidota</taxon>
        <taxon>Flavobacteriia</taxon>
        <taxon>Flavobacteriales</taxon>
        <taxon>Flavobacteriaceae</taxon>
        <taxon>Cellulophaga</taxon>
    </lineage>
</organism>
<dbReference type="STRING" id="76595.SAMN05660313_00772"/>
<evidence type="ECO:0000313" key="10">
    <source>
        <dbReference type="EMBL" id="SFW24984.1"/>
    </source>
</evidence>
<keyword evidence="4" id="KW-0808">Transferase</keyword>
<dbReference type="EC" id="2.7.13.3" evidence="2"/>
<dbReference type="PANTHER" id="PTHR41523:SF8">
    <property type="entry name" value="ETHYLENE RESPONSE SENSOR PROTEIN"/>
    <property type="match status" value="1"/>
</dbReference>
<dbReference type="Gene3D" id="3.30.450.20">
    <property type="entry name" value="PAS domain"/>
    <property type="match status" value="2"/>
</dbReference>
<sequence length="519" mass="60240">MEKKLTFISVVLFIIVSVIIWSISYKQVVMYTKHITLTENIKTNNKLDEAESRISELYNLSKKNILYLSKLIELDLKENIDLSITKKKLKGFIDLDSNYFQARLINNEGQEIIRTTNDSIHSFDQNQDKSERYYFKEAIKLRKGEVFISYLDLNIENKKIEKPYRPTIRFFSPIYVNKKLRGVAGINLNAKTWLNNLKSLDINLLNSKNEVFVATNQDLYQKSTIDLLSKDENGNSLYFSKKISLENNYVWTLYTSPDMQDIQDKRVAYIFETYKNAALLNIGGLLFLIIVFSLYKKNKDITHLSKTVENRLYERDTLLKEIHHRVKNNLQVITSLLSLQSSFIKDEETKALFRYSQYRINSMAIVHEMLYRSNDLSRINYGNYLEQLTSTMLLSMKGNNSAIKLNIKTNDLFLNIDTSVPLGLMINEIITNSLKYGFKENNTGTLSIEVKKLVYPNFLLLIGDDGTGFPKSINFRNTKSLGLKLIHKLALQLRGNIEKDNSKKGTHYIITFQEIEQTS</sequence>
<dbReference type="SUPFAM" id="SSF103190">
    <property type="entry name" value="Sensory domain-like"/>
    <property type="match status" value="1"/>
</dbReference>
<evidence type="ECO:0000256" key="3">
    <source>
        <dbReference type="ARBA" id="ARBA00022553"/>
    </source>
</evidence>
<dbReference type="GO" id="GO:0005524">
    <property type="term" value="F:ATP binding"/>
    <property type="evidence" value="ECO:0007669"/>
    <property type="project" value="UniProtKB-KW"/>
</dbReference>
<dbReference type="Proteomes" id="UP000183257">
    <property type="component" value="Unassembled WGS sequence"/>
</dbReference>
<evidence type="ECO:0000256" key="7">
    <source>
        <dbReference type="ARBA" id="ARBA00022840"/>
    </source>
</evidence>
<evidence type="ECO:0000256" key="6">
    <source>
        <dbReference type="ARBA" id="ARBA00022777"/>
    </source>
</evidence>
<dbReference type="InterPro" id="IPR029151">
    <property type="entry name" value="Sensor-like_sf"/>
</dbReference>
<dbReference type="Pfam" id="PF02518">
    <property type="entry name" value="HATPase_c"/>
    <property type="match status" value="1"/>
</dbReference>
<evidence type="ECO:0000256" key="2">
    <source>
        <dbReference type="ARBA" id="ARBA00012438"/>
    </source>
</evidence>
<keyword evidence="8" id="KW-1133">Transmembrane helix</keyword>
<feature type="transmembrane region" description="Helical" evidence="8">
    <location>
        <begin position="6"/>
        <end position="25"/>
    </location>
</feature>
<evidence type="ECO:0000256" key="5">
    <source>
        <dbReference type="ARBA" id="ARBA00022741"/>
    </source>
</evidence>
<dbReference type="InterPro" id="IPR003594">
    <property type="entry name" value="HATPase_dom"/>
</dbReference>
<keyword evidence="5" id="KW-0547">Nucleotide-binding</keyword>
<keyword evidence="7" id="KW-0067">ATP-binding</keyword>
<keyword evidence="8" id="KW-0812">Transmembrane</keyword>
<evidence type="ECO:0000256" key="8">
    <source>
        <dbReference type="SAM" id="Phobius"/>
    </source>
</evidence>
<keyword evidence="8" id="KW-0472">Membrane</keyword>
<protein>
    <recommendedName>
        <fullName evidence="2">histidine kinase</fullName>
        <ecNumber evidence="2">2.7.13.3</ecNumber>
    </recommendedName>
</protein>
<dbReference type="EMBL" id="FPIY01000001">
    <property type="protein sequence ID" value="SFW24984.1"/>
    <property type="molecule type" value="Genomic_DNA"/>
</dbReference>
<dbReference type="Gene3D" id="3.30.565.10">
    <property type="entry name" value="Histidine kinase-like ATPase, C-terminal domain"/>
    <property type="match status" value="1"/>
</dbReference>
<evidence type="ECO:0000256" key="1">
    <source>
        <dbReference type="ARBA" id="ARBA00000085"/>
    </source>
</evidence>
<keyword evidence="3" id="KW-0597">Phosphoprotein</keyword>
<dbReference type="AlphaFoldDB" id="A0A1K1MPA0"/>
<dbReference type="InterPro" id="IPR048760">
    <property type="entry name" value="VP0354-like_sensor_dom"/>
</dbReference>
<keyword evidence="11" id="KW-1185">Reference proteome</keyword>
<dbReference type="Pfam" id="PF21623">
    <property type="entry name" value="HK_sensor_dom_bact"/>
    <property type="match status" value="1"/>
</dbReference>
<feature type="transmembrane region" description="Helical" evidence="8">
    <location>
        <begin position="276"/>
        <end position="295"/>
    </location>
</feature>
<dbReference type="OrthoDB" id="9767435at2"/>
<evidence type="ECO:0000256" key="4">
    <source>
        <dbReference type="ARBA" id="ARBA00022679"/>
    </source>
</evidence>
<dbReference type="GO" id="GO:0004673">
    <property type="term" value="F:protein histidine kinase activity"/>
    <property type="evidence" value="ECO:0007669"/>
    <property type="project" value="UniProtKB-EC"/>
</dbReference>
<dbReference type="Pfam" id="PF07568">
    <property type="entry name" value="HisKA_2"/>
    <property type="match status" value="1"/>
</dbReference>
<accession>A0A1K1MPA0</accession>
<keyword evidence="6 10" id="KW-0418">Kinase</keyword>
<dbReference type="PANTHER" id="PTHR41523">
    <property type="entry name" value="TWO-COMPONENT SYSTEM SENSOR PROTEIN"/>
    <property type="match status" value="1"/>
</dbReference>
<evidence type="ECO:0000313" key="11">
    <source>
        <dbReference type="Proteomes" id="UP000183257"/>
    </source>
</evidence>
<evidence type="ECO:0000259" key="9">
    <source>
        <dbReference type="SMART" id="SM00387"/>
    </source>
</evidence>
<dbReference type="InterPro" id="IPR011495">
    <property type="entry name" value="Sig_transdc_His_kin_sub2_dim/P"/>
</dbReference>
<comment type="catalytic activity">
    <reaction evidence="1">
        <text>ATP + protein L-histidine = ADP + protein N-phospho-L-histidine.</text>
        <dbReference type="EC" id="2.7.13.3"/>
    </reaction>
</comment>
<feature type="domain" description="Histidine kinase/HSP90-like ATPase" evidence="9">
    <location>
        <begin position="417"/>
        <end position="516"/>
    </location>
</feature>